<dbReference type="InterPro" id="IPR020556">
    <property type="entry name" value="Amidase_CS"/>
</dbReference>
<dbReference type="EMBL" id="PDOD01000004">
    <property type="protein sequence ID" value="PYZ92209.1"/>
    <property type="molecule type" value="Genomic_DNA"/>
</dbReference>
<gene>
    <name evidence="3" type="ORF">CR194_15315</name>
</gene>
<dbReference type="AlphaFoldDB" id="A0A323TA97"/>
<dbReference type="PANTHER" id="PTHR11895">
    <property type="entry name" value="TRANSAMIDASE"/>
    <property type="match status" value="1"/>
</dbReference>
<keyword evidence="4" id="KW-1185">Reference proteome</keyword>
<dbReference type="GO" id="GO:0004040">
    <property type="term" value="F:amidase activity"/>
    <property type="evidence" value="ECO:0007669"/>
    <property type="project" value="UniProtKB-EC"/>
</dbReference>
<dbReference type="SUPFAM" id="SSF75304">
    <property type="entry name" value="Amidase signature (AS) enzymes"/>
    <property type="match status" value="1"/>
</dbReference>
<dbReference type="PANTHER" id="PTHR11895:SF7">
    <property type="entry name" value="GLUTAMYL-TRNA(GLN) AMIDOTRANSFERASE SUBUNIT A, MITOCHONDRIAL"/>
    <property type="match status" value="1"/>
</dbReference>
<proteinExistence type="inferred from homology"/>
<dbReference type="NCBIfam" id="NF005099">
    <property type="entry name" value="PRK06529.1"/>
    <property type="match status" value="1"/>
</dbReference>
<comment type="similarity">
    <text evidence="1">Belongs to the amidase family.</text>
</comment>
<organism evidence="3 4">
    <name type="scientific">Salipaludibacillus keqinensis</name>
    <dbReference type="NCBI Taxonomy" id="2045207"/>
    <lineage>
        <taxon>Bacteria</taxon>
        <taxon>Bacillati</taxon>
        <taxon>Bacillota</taxon>
        <taxon>Bacilli</taxon>
        <taxon>Bacillales</taxon>
        <taxon>Bacillaceae</taxon>
    </lineage>
</organism>
<comment type="caution">
    <text evidence="3">The sequence shown here is derived from an EMBL/GenBank/DDBJ whole genome shotgun (WGS) entry which is preliminary data.</text>
</comment>
<dbReference type="PROSITE" id="PS00571">
    <property type="entry name" value="AMIDASES"/>
    <property type="match status" value="1"/>
</dbReference>
<evidence type="ECO:0000259" key="2">
    <source>
        <dbReference type="Pfam" id="PF01425"/>
    </source>
</evidence>
<dbReference type="OrthoDB" id="9811471at2"/>
<accession>A0A323TA97</accession>
<evidence type="ECO:0000256" key="1">
    <source>
        <dbReference type="ARBA" id="ARBA00009199"/>
    </source>
</evidence>
<dbReference type="Proteomes" id="UP000248214">
    <property type="component" value="Unassembled WGS sequence"/>
</dbReference>
<evidence type="ECO:0000313" key="4">
    <source>
        <dbReference type="Proteomes" id="UP000248214"/>
    </source>
</evidence>
<reference evidence="3 4" key="1">
    <citation type="submission" date="2017-10" db="EMBL/GenBank/DDBJ databases">
        <title>Bacillus sp. nov., a halophilic bacterium isolated from a Keqin Lake.</title>
        <authorList>
            <person name="Wang H."/>
        </authorList>
    </citation>
    <scope>NUCLEOTIDE SEQUENCE [LARGE SCALE GENOMIC DNA]</scope>
    <source>
        <strain evidence="3 4">KQ-12</strain>
    </source>
</reference>
<feature type="domain" description="Amidase" evidence="2">
    <location>
        <begin position="27"/>
        <end position="473"/>
    </location>
</feature>
<sequence length="496" mass="54799">MNLQTYRSLDATDLAELIRKKEMTPKELVLLSFQQLERVNPELNAVTSHRKERVLAEVERFQAMDQPLGGVPMLLKNISQTVQGEKMTAGSKLLQSNVSEQDSNLVKRLRESGILMLGHTNAPEFGLKNISEPELHGPTRNPWNKRYSPGGSSGGSAAAVASGIVPIAGASDGGGSIRIPASFTGLFGLKPTRGRTPVGPGTGRQWQGAAIDFAVSRSVRDSATMLDLLQTIQPEAAFQTPLFQGYYRDERRKGWDKPLRVAVSMESPVGTPVSEDARLAVRKTTKWLEDNGHEVEEVTPEIDGKDLMRNYYLMNCGEMSAVILTLEKALGRPLSEKDMEIETWLLNQAGKSVTAAEFTMSLAAWDTAAAKMADFHKAYDFYITPATAFIAPDVGELTHSKESKEKLLDEFERGNKQELIYEMFLPSLTYTPFTQLANLTGQPAMSVPVYVSDQGMPLGIQVMASKGREDLLLRLAFQMEQSELWEGMNENPYFEG</sequence>
<dbReference type="Gene3D" id="3.90.1300.10">
    <property type="entry name" value="Amidase signature (AS) domain"/>
    <property type="match status" value="1"/>
</dbReference>
<name>A0A323TA97_9BACI</name>
<protein>
    <submittedName>
        <fullName evidence="3">Amidase</fullName>
        <ecNumber evidence="3">3.5.1.4</ecNumber>
    </submittedName>
</protein>
<dbReference type="Pfam" id="PF01425">
    <property type="entry name" value="Amidase"/>
    <property type="match status" value="1"/>
</dbReference>
<dbReference type="InterPro" id="IPR023631">
    <property type="entry name" value="Amidase_dom"/>
</dbReference>
<dbReference type="InterPro" id="IPR036928">
    <property type="entry name" value="AS_sf"/>
</dbReference>
<keyword evidence="3" id="KW-0378">Hydrolase</keyword>
<evidence type="ECO:0000313" key="3">
    <source>
        <dbReference type="EMBL" id="PYZ92209.1"/>
    </source>
</evidence>
<dbReference type="RefSeq" id="WP_110610637.1">
    <property type="nucleotide sequence ID" value="NZ_PDOD01000004.1"/>
</dbReference>
<dbReference type="EC" id="3.5.1.4" evidence="3"/>
<dbReference type="InterPro" id="IPR000120">
    <property type="entry name" value="Amidase"/>
</dbReference>